<dbReference type="FunFam" id="3.40.50.300:FF:000016">
    <property type="entry name" value="Oligopeptide ABC transporter ATP-binding component"/>
    <property type="match status" value="1"/>
</dbReference>
<comment type="caution">
    <text evidence="11">The sequence shown here is derived from an EMBL/GenBank/DDBJ whole genome shotgun (WGS) entry which is preliminary data.</text>
</comment>
<reference evidence="11 12" key="1">
    <citation type="journal article" date="2019" name="Int. J. Syst. Evol. Microbiol.">
        <title>The Global Catalogue of Microorganisms (GCM) 10K type strain sequencing project: providing services to taxonomists for standard genome sequencing and annotation.</title>
        <authorList>
            <consortium name="The Broad Institute Genomics Platform"/>
            <consortium name="The Broad Institute Genome Sequencing Center for Infectious Disease"/>
            <person name="Wu L."/>
            <person name="Ma J."/>
        </authorList>
    </citation>
    <scope>NUCLEOTIDE SEQUENCE [LARGE SCALE GENOMIC DNA]</scope>
    <source>
        <strain evidence="11 12">CGMCC 1.12554</strain>
    </source>
</reference>
<dbReference type="InterPro" id="IPR027417">
    <property type="entry name" value="P-loop_NTPase"/>
</dbReference>
<evidence type="ECO:0000256" key="2">
    <source>
        <dbReference type="ARBA" id="ARBA00022448"/>
    </source>
</evidence>
<keyword evidence="8" id="KW-0472">Membrane</keyword>
<sequence length="376" mass="41174">MAETLLEVRNLHVQFDTYDGVAEVINGVDFTLNRGETAALVGETGCGKSVTVKSIMGLLPAAEITAGEIIYKGQDLLELSDAERHARRGREISMIMQDPMTSLNPVLTVGEQMIDVLKWQGERRLSVTDWLRDKVSRRSDADHRERAIEMLADVEISAPERVFSSYPVELSGGMRQRVLIAIALLSEPNFLIADEPGTALDVTTEAKVLDLLDELVEDRNTSVLYITHDLGVAREVSEFINVMYAGEIIEQAPTAELFADPEHPYTRGLLESIPTLSSGIGGGIEGHLPDYTDPPAACRFAERCPHAESKCSEVVPYPRKTADDHTVACHLFDGEAAHDRHQKLAQERVDIGSPPWREGSETETGSDVVADGGASK</sequence>
<dbReference type="InterPro" id="IPR017871">
    <property type="entry name" value="ABC_transporter-like_CS"/>
</dbReference>
<evidence type="ECO:0000313" key="12">
    <source>
        <dbReference type="Proteomes" id="UP001596545"/>
    </source>
</evidence>
<dbReference type="Gene3D" id="3.40.50.300">
    <property type="entry name" value="P-loop containing nucleotide triphosphate hydrolases"/>
    <property type="match status" value="1"/>
</dbReference>
<dbReference type="PANTHER" id="PTHR43297">
    <property type="entry name" value="OLIGOPEPTIDE TRANSPORT ATP-BINDING PROTEIN APPD"/>
    <property type="match status" value="1"/>
</dbReference>
<dbReference type="InterPro" id="IPR050388">
    <property type="entry name" value="ABC_Ni/Peptide_Import"/>
</dbReference>
<dbReference type="InterPro" id="IPR003593">
    <property type="entry name" value="AAA+_ATPase"/>
</dbReference>
<keyword evidence="6 11" id="KW-0067">ATP-binding</keyword>
<evidence type="ECO:0000259" key="10">
    <source>
        <dbReference type="PROSITE" id="PS50893"/>
    </source>
</evidence>
<gene>
    <name evidence="11" type="ORF">ACFQMF_16045</name>
</gene>
<proteinExistence type="predicted"/>
<dbReference type="SMART" id="SM00382">
    <property type="entry name" value="AAA"/>
    <property type="match status" value="1"/>
</dbReference>
<dbReference type="CDD" id="cd03257">
    <property type="entry name" value="ABC_NikE_OppD_transporters"/>
    <property type="match status" value="1"/>
</dbReference>
<dbReference type="NCBIfam" id="TIGR01727">
    <property type="entry name" value="oligo_HPY"/>
    <property type="match status" value="1"/>
</dbReference>
<dbReference type="PROSITE" id="PS50893">
    <property type="entry name" value="ABC_TRANSPORTER_2"/>
    <property type="match status" value="1"/>
</dbReference>
<dbReference type="Pfam" id="PF08352">
    <property type="entry name" value="oligo_HPY"/>
    <property type="match status" value="1"/>
</dbReference>
<dbReference type="RefSeq" id="WP_256409740.1">
    <property type="nucleotide sequence ID" value="NZ_JANHDN010000006.1"/>
</dbReference>
<dbReference type="PANTHER" id="PTHR43297:SF14">
    <property type="entry name" value="ATPASE AAA-TYPE CORE DOMAIN-CONTAINING PROTEIN"/>
    <property type="match status" value="1"/>
</dbReference>
<dbReference type="AlphaFoldDB" id="A0ABD6APV3"/>
<keyword evidence="12" id="KW-1185">Reference proteome</keyword>
<feature type="domain" description="ABC transporter" evidence="10">
    <location>
        <begin position="6"/>
        <end position="270"/>
    </location>
</feature>
<keyword evidence="4" id="KW-0997">Cell inner membrane</keyword>
<keyword evidence="7" id="KW-1278">Translocase</keyword>
<accession>A0ABD6APV3</accession>
<dbReference type="EMBL" id="JBHTBL010000032">
    <property type="protein sequence ID" value="MFC7326067.1"/>
    <property type="molecule type" value="Genomic_DNA"/>
</dbReference>
<keyword evidence="2" id="KW-0813">Transport</keyword>
<protein>
    <submittedName>
        <fullName evidence="11">ABC transporter ATP-binding protein</fullName>
    </submittedName>
</protein>
<name>A0ABD6APV3_9EURY</name>
<dbReference type="Proteomes" id="UP001596545">
    <property type="component" value="Unassembled WGS sequence"/>
</dbReference>
<dbReference type="Pfam" id="PF00005">
    <property type="entry name" value="ABC_tran"/>
    <property type="match status" value="1"/>
</dbReference>
<evidence type="ECO:0000256" key="5">
    <source>
        <dbReference type="ARBA" id="ARBA00022741"/>
    </source>
</evidence>
<organism evidence="11 12">
    <name type="scientific">Halorubrum rutilum</name>
    <dbReference type="NCBI Taxonomy" id="1364933"/>
    <lineage>
        <taxon>Archaea</taxon>
        <taxon>Methanobacteriati</taxon>
        <taxon>Methanobacteriota</taxon>
        <taxon>Stenosarchaea group</taxon>
        <taxon>Halobacteria</taxon>
        <taxon>Halobacteriales</taxon>
        <taxon>Haloferacaceae</taxon>
        <taxon>Halorubrum</taxon>
    </lineage>
</organism>
<dbReference type="InterPro" id="IPR003439">
    <property type="entry name" value="ABC_transporter-like_ATP-bd"/>
</dbReference>
<dbReference type="GO" id="GO:0005524">
    <property type="term" value="F:ATP binding"/>
    <property type="evidence" value="ECO:0007669"/>
    <property type="project" value="UniProtKB-KW"/>
</dbReference>
<evidence type="ECO:0000313" key="11">
    <source>
        <dbReference type="EMBL" id="MFC7326067.1"/>
    </source>
</evidence>
<dbReference type="SUPFAM" id="SSF52540">
    <property type="entry name" value="P-loop containing nucleoside triphosphate hydrolases"/>
    <property type="match status" value="1"/>
</dbReference>
<evidence type="ECO:0000256" key="9">
    <source>
        <dbReference type="SAM" id="MobiDB-lite"/>
    </source>
</evidence>
<dbReference type="GO" id="GO:0005886">
    <property type="term" value="C:plasma membrane"/>
    <property type="evidence" value="ECO:0007669"/>
    <property type="project" value="UniProtKB-SubCell"/>
</dbReference>
<evidence type="ECO:0000256" key="3">
    <source>
        <dbReference type="ARBA" id="ARBA00022475"/>
    </source>
</evidence>
<keyword evidence="3" id="KW-1003">Cell membrane</keyword>
<comment type="subcellular location">
    <subcellularLocation>
        <location evidence="1">Cell membrane</location>
        <topology evidence="1">Peripheral membrane protein</topology>
    </subcellularLocation>
</comment>
<dbReference type="PROSITE" id="PS00211">
    <property type="entry name" value="ABC_TRANSPORTER_1"/>
    <property type="match status" value="1"/>
</dbReference>
<feature type="compositionally biased region" description="Basic and acidic residues" evidence="9">
    <location>
        <begin position="340"/>
        <end position="350"/>
    </location>
</feature>
<evidence type="ECO:0000256" key="8">
    <source>
        <dbReference type="ARBA" id="ARBA00023136"/>
    </source>
</evidence>
<evidence type="ECO:0000256" key="4">
    <source>
        <dbReference type="ARBA" id="ARBA00022519"/>
    </source>
</evidence>
<evidence type="ECO:0000256" key="6">
    <source>
        <dbReference type="ARBA" id="ARBA00022840"/>
    </source>
</evidence>
<dbReference type="InterPro" id="IPR013563">
    <property type="entry name" value="Oligopep_ABC_C"/>
</dbReference>
<feature type="region of interest" description="Disordered" evidence="9">
    <location>
        <begin position="340"/>
        <end position="376"/>
    </location>
</feature>
<keyword evidence="5" id="KW-0547">Nucleotide-binding</keyword>
<evidence type="ECO:0000256" key="7">
    <source>
        <dbReference type="ARBA" id="ARBA00022967"/>
    </source>
</evidence>
<evidence type="ECO:0000256" key="1">
    <source>
        <dbReference type="ARBA" id="ARBA00004202"/>
    </source>
</evidence>